<dbReference type="PANTHER" id="PTHR11941">
    <property type="entry name" value="ENOYL-COA HYDRATASE-RELATED"/>
    <property type="match status" value="1"/>
</dbReference>
<dbReference type="InterPro" id="IPR001753">
    <property type="entry name" value="Enoyl-CoA_hydra/iso"/>
</dbReference>
<accession>A0A562B5K6</accession>
<dbReference type="Gene3D" id="3.90.226.10">
    <property type="entry name" value="2-enoyl-CoA Hydratase, Chain A, domain 1"/>
    <property type="match status" value="1"/>
</dbReference>
<comment type="caution">
    <text evidence="3">The sequence shown here is derived from an EMBL/GenBank/DDBJ whole genome shotgun (WGS) entry which is preliminary data.</text>
</comment>
<protein>
    <submittedName>
        <fullName evidence="3">Enoyl-CoA hydratase/carnithine racemase</fullName>
    </submittedName>
</protein>
<dbReference type="Pfam" id="PF00378">
    <property type="entry name" value="ECH_1"/>
    <property type="match status" value="1"/>
</dbReference>
<sequence>MRNDSRAAREHGVSGAVMFGRDGDIALVTLSNPGKLNAISVAMWRALAEGFHRLAEDRSLRCVVVRGADGNFAAGADIAEFPRVRADAHSVQAYHQHTLAPALDAIAQCPHPTLAAIEGVCVGGGLEIACHCDLRIAAADSRFGVPINRLGFPMAPGELQGLLALAGRAVTLEILLEGRVFGAAEARDKGLLTRVVPPGELAAEAMASARRIAAGAPLAARINKATIARLSPRPEPLTAAELAAHFAYAGSRDHAEGVEAFLARRPPRFQGE</sequence>
<gene>
    <name evidence="3" type="ORF">L602_005100000160</name>
</gene>
<dbReference type="InterPro" id="IPR014748">
    <property type="entry name" value="Enoyl-CoA_hydra_C"/>
</dbReference>
<keyword evidence="4" id="KW-1185">Reference proteome</keyword>
<evidence type="ECO:0000313" key="4">
    <source>
        <dbReference type="Proteomes" id="UP000318141"/>
    </source>
</evidence>
<dbReference type="SUPFAM" id="SSF52096">
    <property type="entry name" value="ClpP/crotonase"/>
    <property type="match status" value="1"/>
</dbReference>
<proteinExistence type="inferred from homology"/>
<name>A0A562B5K6_9BURK</name>
<dbReference type="InterPro" id="IPR029045">
    <property type="entry name" value="ClpP/crotonase-like_dom_sf"/>
</dbReference>
<dbReference type="Gene3D" id="1.10.12.10">
    <property type="entry name" value="Lyase 2-enoyl-coa Hydratase, Chain A, domain 2"/>
    <property type="match status" value="1"/>
</dbReference>
<evidence type="ECO:0000256" key="2">
    <source>
        <dbReference type="ARBA" id="ARBA00023239"/>
    </source>
</evidence>
<keyword evidence="2" id="KW-0456">Lyase</keyword>
<dbReference type="AlphaFoldDB" id="A0A562B5K6"/>
<dbReference type="GO" id="GO:0016829">
    <property type="term" value="F:lyase activity"/>
    <property type="evidence" value="ECO:0007669"/>
    <property type="project" value="UniProtKB-KW"/>
</dbReference>
<dbReference type="PANTHER" id="PTHR11941:SF54">
    <property type="entry name" value="ENOYL-COA HYDRATASE, MITOCHONDRIAL"/>
    <property type="match status" value="1"/>
</dbReference>
<reference evidence="3 4" key="1">
    <citation type="submission" date="2019-07" db="EMBL/GenBank/DDBJ databases">
        <title>Genome sequencing of lignin-degrading bacterial isolates.</title>
        <authorList>
            <person name="Gladden J."/>
        </authorList>
    </citation>
    <scope>NUCLEOTIDE SEQUENCE [LARGE SCALE GENOMIC DNA]</scope>
    <source>
        <strain evidence="3 4">J11</strain>
    </source>
</reference>
<organism evidence="3 4">
    <name type="scientific">Cupriavidus gilardii J11</name>
    <dbReference type="NCBI Taxonomy" id="936133"/>
    <lineage>
        <taxon>Bacteria</taxon>
        <taxon>Pseudomonadati</taxon>
        <taxon>Pseudomonadota</taxon>
        <taxon>Betaproteobacteria</taxon>
        <taxon>Burkholderiales</taxon>
        <taxon>Burkholderiaceae</taxon>
        <taxon>Cupriavidus</taxon>
    </lineage>
</organism>
<evidence type="ECO:0000313" key="3">
    <source>
        <dbReference type="EMBL" id="TWG80269.1"/>
    </source>
</evidence>
<dbReference type="Proteomes" id="UP000318141">
    <property type="component" value="Unassembled WGS sequence"/>
</dbReference>
<evidence type="ECO:0000256" key="1">
    <source>
        <dbReference type="ARBA" id="ARBA00005254"/>
    </source>
</evidence>
<comment type="similarity">
    <text evidence="1">Belongs to the enoyl-CoA hydratase/isomerase family.</text>
</comment>
<dbReference type="GO" id="GO:0006635">
    <property type="term" value="P:fatty acid beta-oxidation"/>
    <property type="evidence" value="ECO:0007669"/>
    <property type="project" value="TreeGrafter"/>
</dbReference>
<dbReference type="EMBL" id="VLJN01000047">
    <property type="protein sequence ID" value="TWG80269.1"/>
    <property type="molecule type" value="Genomic_DNA"/>
</dbReference>
<dbReference type="CDD" id="cd06558">
    <property type="entry name" value="crotonase-like"/>
    <property type="match status" value="1"/>
</dbReference>